<dbReference type="STRING" id="995038.SAMN05216274_109110"/>
<protein>
    <submittedName>
        <fullName evidence="2">FAD-binding protein</fullName>
    </submittedName>
    <submittedName>
        <fullName evidence="1">Lycopene beta-cyclase</fullName>
    </submittedName>
</protein>
<dbReference type="InterPro" id="IPR036188">
    <property type="entry name" value="FAD/NAD-bd_sf"/>
</dbReference>
<comment type="caution">
    <text evidence="2">The sequence shown here is derived from an EMBL/GenBank/DDBJ whole genome shotgun (WGS) entry which is preliminary data.</text>
</comment>
<organism evidence="2 4">
    <name type="scientific">Cryobacterium levicorallinum</name>
    <dbReference type="NCBI Taxonomy" id="995038"/>
    <lineage>
        <taxon>Bacteria</taxon>
        <taxon>Bacillati</taxon>
        <taxon>Actinomycetota</taxon>
        <taxon>Actinomycetes</taxon>
        <taxon>Micrococcales</taxon>
        <taxon>Microbacteriaceae</taxon>
        <taxon>Cryobacterium</taxon>
    </lineage>
</organism>
<name>A0A1I3BGG1_9MICO</name>
<dbReference type="Gene3D" id="3.50.50.60">
    <property type="entry name" value="FAD/NAD(P)-binding domain"/>
    <property type="match status" value="1"/>
</dbReference>
<keyword evidence="3" id="KW-1185">Reference proteome</keyword>
<dbReference type="SUPFAM" id="SSF51905">
    <property type="entry name" value="FAD/NAD(P)-binding domain"/>
    <property type="match status" value="1"/>
</dbReference>
<evidence type="ECO:0000313" key="2">
    <source>
        <dbReference type="EMBL" id="TFB82055.1"/>
    </source>
</evidence>
<evidence type="ECO:0000313" key="4">
    <source>
        <dbReference type="Proteomes" id="UP000297963"/>
    </source>
</evidence>
<dbReference type="RefSeq" id="WP_092450452.1">
    <property type="nucleotide sequence ID" value="NZ_BKAC01000017.1"/>
</dbReference>
<gene>
    <name evidence="2" type="ORF">E3O11_15405</name>
    <name evidence="1" type="ORF">SAMN05216274_109110</name>
</gene>
<dbReference type="Pfam" id="PF05834">
    <property type="entry name" value="Lycopene_cycl"/>
    <property type="match status" value="1"/>
</dbReference>
<evidence type="ECO:0000313" key="1">
    <source>
        <dbReference type="EMBL" id="SFH61377.1"/>
    </source>
</evidence>
<dbReference type="EMBL" id="FOPW01000009">
    <property type="protein sequence ID" value="SFH61377.1"/>
    <property type="molecule type" value="Genomic_DNA"/>
</dbReference>
<sequence length="402" mass="43504">MNSVEDADVVVLGAGLAGLSLAARLARAPAGPRVVVVEPRTAYQDDRSWCFWQQEHHELSHLVSQRWPTWTFTDAAGSAVRHEVPALSYQYIRGIDFYSSAQTDIAQSPRVDLRLGVRAEMVSAVPHGVRVETSGGTLLARQVIDTRPRPAAAMLYQSFVGVEFECDGPHPFDPTEVTLMGSLAANEEGLSFVYALPLGPNRAIVEWTRFGTTPIKRELLAGELDHVLTGLGLDDVRRVRTEGGVLAMGRGRQTAPEIPGVVLAGNAGGALRAASGYGFLRIQRWAQVCTDRLLAGREAVGHPEEPWLRRTFDRIFLQAVRAHPERTAEYFLALARGVPPATLVRFLSDGARAADYAKIIFSLPWSPFIAQVAAPTAFTSASAAQALLVVTPTGTVCSGETQ</sequence>
<accession>A0A1I3BGG1</accession>
<dbReference type="AlphaFoldDB" id="A0A1I3BGG1"/>
<dbReference type="Proteomes" id="UP000199681">
    <property type="component" value="Unassembled WGS sequence"/>
</dbReference>
<proteinExistence type="predicted"/>
<dbReference type="EMBL" id="SOFE01000027">
    <property type="protein sequence ID" value="TFB82055.1"/>
    <property type="molecule type" value="Genomic_DNA"/>
</dbReference>
<evidence type="ECO:0000313" key="3">
    <source>
        <dbReference type="Proteomes" id="UP000199681"/>
    </source>
</evidence>
<dbReference type="Proteomes" id="UP000297963">
    <property type="component" value="Unassembled WGS sequence"/>
</dbReference>
<reference evidence="1 3" key="1">
    <citation type="submission" date="2016-10" db="EMBL/GenBank/DDBJ databases">
        <authorList>
            <person name="Varghese N."/>
            <person name="Submissions S."/>
        </authorList>
    </citation>
    <scope>NUCLEOTIDE SEQUENCE [LARGE SCALE GENOMIC DNA]</scope>
    <source>
        <strain evidence="1 3">GMCC 1.11211</strain>
    </source>
</reference>
<reference evidence="2 4" key="2">
    <citation type="submission" date="2019-03" db="EMBL/GenBank/DDBJ databases">
        <title>Genomics of glacier-inhabiting Cryobacterium strains.</title>
        <authorList>
            <person name="Liu Q."/>
            <person name="Xin Y.-H."/>
        </authorList>
    </citation>
    <scope>NUCLEOTIDE SEQUENCE [LARGE SCALE GENOMIC DNA]</scope>
    <source>
        <strain evidence="2 4">Hh34</strain>
    </source>
</reference>